<dbReference type="Proteomes" id="UP000641932">
    <property type="component" value="Unassembled WGS sequence"/>
</dbReference>
<dbReference type="EMBL" id="BMMS01000005">
    <property type="protein sequence ID" value="GGO83909.1"/>
    <property type="molecule type" value="Genomic_DNA"/>
</dbReference>
<dbReference type="PANTHER" id="PTHR34293">
    <property type="entry name" value="HTH-TYPE TRANSCRIPTIONAL REGULATOR TRMBL2"/>
    <property type="match status" value="1"/>
</dbReference>
<keyword evidence="3" id="KW-1185">Reference proteome</keyword>
<reference evidence="2" key="2">
    <citation type="submission" date="2020-09" db="EMBL/GenBank/DDBJ databases">
        <authorList>
            <person name="Sun Q."/>
            <person name="Zhou Y."/>
        </authorList>
    </citation>
    <scope>NUCLEOTIDE SEQUENCE</scope>
    <source>
        <strain evidence="2">CGMCC 4.7201</strain>
    </source>
</reference>
<reference evidence="2" key="1">
    <citation type="journal article" date="2014" name="Int. J. Syst. Evol. Microbiol.">
        <title>Complete genome sequence of Corynebacterium casei LMG S-19264T (=DSM 44701T), isolated from a smear-ripened cheese.</title>
        <authorList>
            <consortium name="US DOE Joint Genome Institute (JGI-PGF)"/>
            <person name="Walter F."/>
            <person name="Albersmeier A."/>
            <person name="Kalinowski J."/>
            <person name="Ruckert C."/>
        </authorList>
    </citation>
    <scope>NUCLEOTIDE SEQUENCE</scope>
    <source>
        <strain evidence="2">CGMCC 4.7201</strain>
    </source>
</reference>
<dbReference type="InterPro" id="IPR051797">
    <property type="entry name" value="TrmB-like"/>
</dbReference>
<dbReference type="SUPFAM" id="SSF46894">
    <property type="entry name" value="C-terminal effector domain of the bipartite response regulators"/>
    <property type="match status" value="1"/>
</dbReference>
<evidence type="ECO:0000259" key="1">
    <source>
        <dbReference type="SMART" id="SM00421"/>
    </source>
</evidence>
<dbReference type="InterPro" id="IPR000792">
    <property type="entry name" value="Tscrpt_reg_LuxR_C"/>
</dbReference>
<dbReference type="GO" id="GO:0006355">
    <property type="term" value="P:regulation of DNA-templated transcription"/>
    <property type="evidence" value="ECO:0007669"/>
    <property type="project" value="InterPro"/>
</dbReference>
<evidence type="ECO:0000313" key="3">
    <source>
        <dbReference type="Proteomes" id="UP000641932"/>
    </source>
</evidence>
<dbReference type="InterPro" id="IPR036390">
    <property type="entry name" value="WH_DNA-bd_sf"/>
</dbReference>
<evidence type="ECO:0000313" key="2">
    <source>
        <dbReference type="EMBL" id="GGO83909.1"/>
    </source>
</evidence>
<dbReference type="InterPro" id="IPR016032">
    <property type="entry name" value="Sig_transdc_resp-reg_C-effctor"/>
</dbReference>
<dbReference type="GO" id="GO:0003677">
    <property type="term" value="F:DNA binding"/>
    <property type="evidence" value="ECO:0007669"/>
    <property type="project" value="InterPro"/>
</dbReference>
<organism evidence="2 3">
    <name type="scientific">Wenjunlia tyrosinilytica</name>
    <dbReference type="NCBI Taxonomy" id="1544741"/>
    <lineage>
        <taxon>Bacteria</taxon>
        <taxon>Bacillati</taxon>
        <taxon>Actinomycetota</taxon>
        <taxon>Actinomycetes</taxon>
        <taxon>Kitasatosporales</taxon>
        <taxon>Streptomycetaceae</taxon>
        <taxon>Wenjunlia</taxon>
    </lineage>
</organism>
<comment type="caution">
    <text evidence="2">The sequence shown here is derived from an EMBL/GenBank/DDBJ whole genome shotgun (WGS) entry which is preliminary data.</text>
</comment>
<dbReference type="Pfam" id="PF01978">
    <property type="entry name" value="TrmB"/>
    <property type="match status" value="1"/>
</dbReference>
<dbReference type="SMART" id="SM00421">
    <property type="entry name" value="HTH_LUXR"/>
    <property type="match status" value="1"/>
</dbReference>
<dbReference type="InterPro" id="IPR002831">
    <property type="entry name" value="Tscrpt_reg_TrmB_N"/>
</dbReference>
<feature type="domain" description="HTH luxR-type" evidence="1">
    <location>
        <begin position="269"/>
        <end position="326"/>
    </location>
</feature>
<dbReference type="AlphaFoldDB" id="A0A917ZJF0"/>
<accession>A0A917ZJF0</accession>
<dbReference type="RefSeq" id="WP_189130672.1">
    <property type="nucleotide sequence ID" value="NZ_BMMS01000005.1"/>
</dbReference>
<proteinExistence type="predicted"/>
<protein>
    <recommendedName>
        <fullName evidence="1">HTH luxR-type domain-containing protein</fullName>
    </recommendedName>
</protein>
<name>A0A917ZJF0_9ACTN</name>
<dbReference type="Gene3D" id="1.10.10.10">
    <property type="entry name" value="Winged helix-like DNA-binding domain superfamily/Winged helix DNA-binding domain"/>
    <property type="match status" value="2"/>
</dbReference>
<dbReference type="InterPro" id="IPR036388">
    <property type="entry name" value="WH-like_DNA-bd_sf"/>
</dbReference>
<sequence length="332" mass="35822">MERPNGSLLGLGLGEDDERIYRLLVAGGPATAAELAQSARLEADAVIRSLERLHALELATEDEDDPGRTRPTAPHTALGDLVRLREHELNRARTALEELTAVHRHRVVSTGPDQAEAVLGSDEVGRWVRHLQDAAGLEIRAFVKPPYVAVGPGQNTAGEIAVLERGVRSRVLVERPVLADPRAHGELVASLERGQELRVASELPVKLLIADRALALVSLDAPPEGRVGALAVRSGGLLEALIALFEQTWDRAARVRPDLGTDPGLPLPADVPDPVDQRILNLLLAGHTDDAVAGQLGMGRRTVQRRLRALMDAAGVTSRIQLGWHARDRGWL</sequence>
<gene>
    <name evidence="2" type="ORF">GCM10012280_14160</name>
</gene>
<dbReference type="SUPFAM" id="SSF46785">
    <property type="entry name" value="Winged helix' DNA-binding domain"/>
    <property type="match status" value="1"/>
</dbReference>
<dbReference type="PANTHER" id="PTHR34293:SF1">
    <property type="entry name" value="HTH-TYPE TRANSCRIPTIONAL REGULATOR TRMBL2"/>
    <property type="match status" value="1"/>
</dbReference>